<dbReference type="InterPro" id="IPR018225">
    <property type="entry name" value="Transaldolase_AS"/>
</dbReference>
<dbReference type="GO" id="GO:0016832">
    <property type="term" value="F:aldehyde-lyase activity"/>
    <property type="evidence" value="ECO:0007669"/>
    <property type="project" value="InterPro"/>
</dbReference>
<dbReference type="InterPro" id="IPR033919">
    <property type="entry name" value="TSA/FSA_arc/bac"/>
</dbReference>
<evidence type="ECO:0000256" key="3">
    <source>
        <dbReference type="ARBA" id="ARBA00023270"/>
    </source>
</evidence>
<dbReference type="EMBL" id="CP014699">
    <property type="protein sequence ID" value="AND78811.1"/>
    <property type="molecule type" value="Genomic_DNA"/>
</dbReference>
<accession>A0A172Q5Q4</accession>
<dbReference type="PROSITE" id="PS01054">
    <property type="entry name" value="TRANSALDOLASE_1"/>
    <property type="match status" value="1"/>
</dbReference>
<dbReference type="PANTHER" id="PTHR10683">
    <property type="entry name" value="TRANSALDOLASE"/>
    <property type="match status" value="1"/>
</dbReference>
<proteinExistence type="predicted"/>
<dbReference type="GO" id="GO:0005737">
    <property type="term" value="C:cytoplasm"/>
    <property type="evidence" value="ECO:0007669"/>
    <property type="project" value="UniProtKB-SubCell"/>
</dbReference>
<dbReference type="SUPFAM" id="SSF51569">
    <property type="entry name" value="Aldolase"/>
    <property type="match status" value="1"/>
</dbReference>
<dbReference type="Gene3D" id="3.20.20.70">
    <property type="entry name" value="Aldolase class I"/>
    <property type="match status" value="1"/>
</dbReference>
<dbReference type="InterPro" id="IPR013785">
    <property type="entry name" value="Aldolase_TIM"/>
</dbReference>
<keyword evidence="3" id="KW-0704">Schiff base</keyword>
<keyword evidence="2" id="KW-0963">Cytoplasm</keyword>
<dbReference type="Proteomes" id="UP000077317">
    <property type="component" value="Chromosome"/>
</dbReference>
<comment type="subcellular location">
    <subcellularLocation>
        <location evidence="1">Cytoplasm</location>
    </subcellularLocation>
</comment>
<dbReference type="AlphaFoldDB" id="A0A172Q5Q4"/>
<dbReference type="KEGG" id="spat:A0O21_01585"/>
<organism evidence="4 5">
    <name type="scientific">Streptococcus pantholopis</name>
    <dbReference type="NCBI Taxonomy" id="1811193"/>
    <lineage>
        <taxon>Bacteria</taxon>
        <taxon>Bacillati</taxon>
        <taxon>Bacillota</taxon>
        <taxon>Bacilli</taxon>
        <taxon>Lactobacillales</taxon>
        <taxon>Streptococcaceae</taxon>
        <taxon>Streptococcus</taxon>
    </lineage>
</organism>
<dbReference type="STRING" id="1811193.A0O21_01585"/>
<keyword evidence="5" id="KW-1185">Reference proteome</keyword>
<reference evidence="4 5" key="1">
    <citation type="journal article" date="2016" name="Int. J. Syst. Evol. Microbiol.">
        <title>Streptococcuspantholopis sp. nov., isolated from faeces of the Tibetan antelope (Pantholops hodgsonii).</title>
        <authorList>
            <person name="Bai X."/>
            <person name="Xiong Y."/>
            <person name="Lu S."/>
            <person name="Jin D."/>
            <person name="Lai X."/>
            <person name="Yang J."/>
            <person name="Niu L."/>
            <person name="Hu S."/>
            <person name="Meng X."/>
            <person name="Pu J."/>
            <person name="Ye C."/>
            <person name="Xu J."/>
        </authorList>
    </citation>
    <scope>NUCLEOTIDE SEQUENCE [LARGE SCALE GENOMIC DNA]</scope>
    <source>
        <strain evidence="4 5">TA 26</strain>
    </source>
</reference>
<dbReference type="FunFam" id="3.20.20.70:FF:000018">
    <property type="entry name" value="Probable transaldolase"/>
    <property type="match status" value="1"/>
</dbReference>
<dbReference type="Pfam" id="PF00923">
    <property type="entry name" value="TAL_FSA"/>
    <property type="match status" value="1"/>
</dbReference>
<dbReference type="CDD" id="cd00956">
    <property type="entry name" value="Transaldolase_FSA"/>
    <property type="match status" value="1"/>
</dbReference>
<evidence type="ECO:0000313" key="5">
    <source>
        <dbReference type="Proteomes" id="UP000077317"/>
    </source>
</evidence>
<dbReference type="InterPro" id="IPR001585">
    <property type="entry name" value="TAL/FSA"/>
</dbReference>
<evidence type="ECO:0000256" key="1">
    <source>
        <dbReference type="ARBA" id="ARBA00004496"/>
    </source>
</evidence>
<dbReference type="PANTHER" id="PTHR10683:SF28">
    <property type="entry name" value="TRANSALDOLASE C"/>
    <property type="match status" value="1"/>
</dbReference>
<protein>
    <submittedName>
        <fullName evidence="4">Fructose-6-phosphate aldolase</fullName>
    </submittedName>
</protein>
<evidence type="ECO:0000256" key="2">
    <source>
        <dbReference type="ARBA" id="ARBA00022490"/>
    </source>
</evidence>
<dbReference type="OrthoDB" id="9807051at2"/>
<name>A0A172Q5Q4_9STRE</name>
<sequence length="222" mass="24252">MEFLLDTLNLEAIRRWSEILPLAGVTSNPTIIKKEGKIDVFKRIKEVRDIIGKDSSLHVQVVAQDYEGILKDAAEIRKQAGDTIFIKVPVTTAGLRAIKTLKKEGSKVTATAIYTVFQGLLAIEAGADYLAPYYNRMENLNIDSAAVIRQLSQAIEQQRAASKILAASFKNVGQINQAFSSGAHAVTAGPDIFEAGFAMPSIQKAVDDFTADWQAVYGKNHL</sequence>
<evidence type="ECO:0000313" key="4">
    <source>
        <dbReference type="EMBL" id="AND78811.1"/>
    </source>
</evidence>
<dbReference type="NCBIfam" id="NF009299">
    <property type="entry name" value="PRK12656.1"/>
    <property type="match status" value="1"/>
</dbReference>
<gene>
    <name evidence="4" type="ORF">A0O21_01585</name>
</gene>
<reference evidence="5" key="2">
    <citation type="submission" date="2016-03" db="EMBL/GenBank/DDBJ databases">
        <title>Streptococcus antelopensis sp. nov., isolated from the feces of the Tibetan antelope (Pantholops hodgsonii) in Hoh Xil National Nature Reserve, Qinghai, China.</title>
        <authorList>
            <person name="Bai X."/>
        </authorList>
    </citation>
    <scope>NUCLEOTIDE SEQUENCE [LARGE SCALE GENOMIC DNA]</scope>
    <source>
        <strain evidence="5">TA 26</strain>
    </source>
</reference>
<dbReference type="GO" id="GO:0005975">
    <property type="term" value="P:carbohydrate metabolic process"/>
    <property type="evidence" value="ECO:0007669"/>
    <property type="project" value="InterPro"/>
</dbReference>
<dbReference type="PROSITE" id="PS00958">
    <property type="entry name" value="TRANSALDOLASE_2"/>
    <property type="match status" value="1"/>
</dbReference>
<dbReference type="RefSeq" id="WP_067060382.1">
    <property type="nucleotide sequence ID" value="NZ_CP014699.1"/>
</dbReference>